<protein>
    <recommendedName>
        <fullName evidence="5">Copper chaperone PCu(A)C</fullName>
    </recommendedName>
</protein>
<dbReference type="EMBL" id="NMVQ01000003">
    <property type="protein sequence ID" value="OYO24436.1"/>
    <property type="molecule type" value="Genomic_DNA"/>
</dbReference>
<evidence type="ECO:0008006" key="5">
    <source>
        <dbReference type="Google" id="ProtNLM"/>
    </source>
</evidence>
<gene>
    <name evidence="3" type="ORF">CGZ93_03320</name>
</gene>
<evidence type="ECO:0000313" key="3">
    <source>
        <dbReference type="EMBL" id="OYO24436.1"/>
    </source>
</evidence>
<proteinExistence type="predicted"/>
<dbReference type="AlphaFoldDB" id="A0A255HAW5"/>
<feature type="chain" id="PRO_5013033219" description="Copper chaperone PCu(A)C" evidence="2">
    <location>
        <begin position="27"/>
        <end position="187"/>
    </location>
</feature>
<keyword evidence="4" id="KW-1185">Reference proteome</keyword>
<evidence type="ECO:0000256" key="2">
    <source>
        <dbReference type="SAM" id="SignalP"/>
    </source>
</evidence>
<accession>A0A255HAW5</accession>
<name>A0A255HAW5_9ACTN</name>
<sequence length="187" mass="19048">MGTSKFSRTIAATALIGALAGLSACGTPQTLQPYTPAEGVNADITTPSASTPLKVRNLTVISRTAGQGFLAGAILAPADKVVPDGLVTRREPAPEDALTGVRGTALTPTGEPAGPPLQATANVPLPPGQLVTLTRQPAIQLNSPDLKPGLLVELTLSFRSGATTTLRVPVVDGLRQDYITVSPAPAK</sequence>
<dbReference type="PROSITE" id="PS51257">
    <property type="entry name" value="PROKAR_LIPOPROTEIN"/>
    <property type="match status" value="1"/>
</dbReference>
<comment type="caution">
    <text evidence="3">The sequence shown here is derived from an EMBL/GenBank/DDBJ whole genome shotgun (WGS) entry which is preliminary data.</text>
</comment>
<reference evidence="3 4" key="1">
    <citation type="submission" date="2017-07" db="EMBL/GenBank/DDBJ databases">
        <title>Draft whole genome sequences of clinical Proprionibacteriaceae strains.</title>
        <authorList>
            <person name="Bernier A.-M."/>
            <person name="Bernard K."/>
            <person name="Domingo M.-C."/>
        </authorList>
    </citation>
    <scope>NUCLEOTIDE SEQUENCE [LARGE SCALE GENOMIC DNA]</scope>
    <source>
        <strain evidence="3 4">NML 130396</strain>
    </source>
</reference>
<feature type="signal peptide" evidence="2">
    <location>
        <begin position="1"/>
        <end position="26"/>
    </location>
</feature>
<evidence type="ECO:0000256" key="1">
    <source>
        <dbReference type="SAM" id="MobiDB-lite"/>
    </source>
</evidence>
<feature type="region of interest" description="Disordered" evidence="1">
    <location>
        <begin position="95"/>
        <end position="115"/>
    </location>
</feature>
<evidence type="ECO:0000313" key="4">
    <source>
        <dbReference type="Proteomes" id="UP000216311"/>
    </source>
</evidence>
<organism evidence="3 4">
    <name type="scientific">Enemella dayhoffiae</name>
    <dbReference type="NCBI Taxonomy" id="2016507"/>
    <lineage>
        <taxon>Bacteria</taxon>
        <taxon>Bacillati</taxon>
        <taxon>Actinomycetota</taxon>
        <taxon>Actinomycetes</taxon>
        <taxon>Propionibacteriales</taxon>
        <taxon>Propionibacteriaceae</taxon>
        <taxon>Enemella</taxon>
    </lineage>
</organism>
<dbReference type="Proteomes" id="UP000216311">
    <property type="component" value="Unassembled WGS sequence"/>
</dbReference>
<keyword evidence="2" id="KW-0732">Signal</keyword>
<dbReference type="OrthoDB" id="3729283at2"/>
<dbReference type="RefSeq" id="WP_094362744.1">
    <property type="nucleotide sequence ID" value="NZ_NMVQ01000003.1"/>
</dbReference>